<keyword evidence="5" id="KW-0539">Nucleus</keyword>
<dbReference type="SMART" id="SM00906">
    <property type="entry name" value="Fungal_trans"/>
    <property type="match status" value="1"/>
</dbReference>
<reference evidence="7" key="1">
    <citation type="submission" date="2022-12" db="EMBL/GenBank/DDBJ databases">
        <authorList>
            <person name="Petersen C."/>
        </authorList>
    </citation>
    <scope>NUCLEOTIDE SEQUENCE</scope>
    <source>
        <strain evidence="7">IBT 35673</strain>
    </source>
</reference>
<gene>
    <name evidence="7" type="ORF">N7452_006223</name>
</gene>
<dbReference type="Pfam" id="PF04082">
    <property type="entry name" value="Fungal_trans"/>
    <property type="match status" value="1"/>
</dbReference>
<evidence type="ECO:0000256" key="1">
    <source>
        <dbReference type="ARBA" id="ARBA00022833"/>
    </source>
</evidence>
<dbReference type="PANTHER" id="PTHR47171">
    <property type="entry name" value="FARA-RELATED"/>
    <property type="match status" value="1"/>
</dbReference>
<evidence type="ECO:0000256" key="2">
    <source>
        <dbReference type="ARBA" id="ARBA00023015"/>
    </source>
</evidence>
<accession>A0A9W9QK96</accession>
<dbReference type="GO" id="GO:0003677">
    <property type="term" value="F:DNA binding"/>
    <property type="evidence" value="ECO:0007669"/>
    <property type="project" value="UniProtKB-KW"/>
</dbReference>
<proteinExistence type="predicted"/>
<dbReference type="CDD" id="cd12148">
    <property type="entry name" value="fungal_TF_MHR"/>
    <property type="match status" value="1"/>
</dbReference>
<keyword evidence="1" id="KW-0862">Zinc</keyword>
<dbReference type="EMBL" id="JAPZBQ010000003">
    <property type="protein sequence ID" value="KAJ5339495.1"/>
    <property type="molecule type" value="Genomic_DNA"/>
</dbReference>
<organism evidence="7 8">
    <name type="scientific">Penicillium brevicompactum</name>
    <dbReference type="NCBI Taxonomy" id="5074"/>
    <lineage>
        <taxon>Eukaryota</taxon>
        <taxon>Fungi</taxon>
        <taxon>Dikarya</taxon>
        <taxon>Ascomycota</taxon>
        <taxon>Pezizomycotina</taxon>
        <taxon>Eurotiomycetes</taxon>
        <taxon>Eurotiomycetidae</taxon>
        <taxon>Eurotiales</taxon>
        <taxon>Aspergillaceae</taxon>
        <taxon>Penicillium</taxon>
    </lineage>
</organism>
<keyword evidence="2" id="KW-0805">Transcription regulation</keyword>
<reference evidence="7" key="2">
    <citation type="journal article" date="2023" name="IMA Fungus">
        <title>Comparative genomic study of the Penicillium genus elucidates a diverse pangenome and 15 lateral gene transfer events.</title>
        <authorList>
            <person name="Petersen C."/>
            <person name="Sorensen T."/>
            <person name="Nielsen M.R."/>
            <person name="Sondergaard T.E."/>
            <person name="Sorensen J.L."/>
            <person name="Fitzpatrick D.A."/>
            <person name="Frisvad J.C."/>
            <person name="Nielsen K.L."/>
        </authorList>
    </citation>
    <scope>NUCLEOTIDE SEQUENCE</scope>
    <source>
        <strain evidence="7">IBT 35673</strain>
    </source>
</reference>
<protein>
    <submittedName>
        <fullName evidence="7">Fungal-specific transcription factor domain-containing protein</fullName>
    </submittedName>
</protein>
<dbReference type="InterPro" id="IPR007219">
    <property type="entry name" value="XnlR_reg_dom"/>
</dbReference>
<keyword evidence="4" id="KW-0804">Transcription</keyword>
<feature type="domain" description="Xylanolytic transcriptional activator regulatory" evidence="6">
    <location>
        <begin position="242"/>
        <end position="315"/>
    </location>
</feature>
<sequence>MFQAAQATRKRVIELARMVSRDRLHWFRNNMPRSVLEDHDIAERLQRHAAEADKMEVDQITAGRELQMRFRALMRDDQFLFLRWYQADLGSSEPLKVHYPIPASITNRTVPGNDAESREPVSLQKALELPPKDISDQLVRTFFDIMHPAYPVFDRKRFATLYNQGQASPLVLHAIFLLGFTVGSDSLVQAAGYSSRATARRHHYLCAKALYDADYDSDRSNIVACLLLMGFWWSGPEDQKDTCYWVGCATNIAQSTGMNRSTTDYGMSPSVRSLWKRIWWSIYIRDRHTAAAFGRPCRIQDEDCDVETPTAEDFRFDEDYDQNLITPQRDYHVSYFLEMTKLTIILGDVLKAEFSPRRPALEKFKTEVLADRLAQWELHLPNPLRSTVPDGSLGISFWASMLQFSYQNYHILIFRPKAIENLSSAETERDFKARMAADRITRLAEDLLATGAIQYAQIHLLPALFGALAINTISICRNDPIRRELVQNKSRQCMLALSELAKSWPVRTWILKAFVNLMKRLTGLSSGARGSITSVTSNVVDDRDNTTLRGDMGSTSDCTYENQVPYQRSEQGTQFNFMNRSEFGNLRAHGDILQLSDQVMNESFWAGYVNNMFDSDLLLHESTGPLFSLPLENFPGREESNTPGM</sequence>
<comment type="caution">
    <text evidence="7">The sequence shown here is derived from an EMBL/GenBank/DDBJ whole genome shotgun (WGS) entry which is preliminary data.</text>
</comment>
<evidence type="ECO:0000256" key="5">
    <source>
        <dbReference type="ARBA" id="ARBA00023242"/>
    </source>
</evidence>
<dbReference type="AlphaFoldDB" id="A0A9W9QK96"/>
<dbReference type="Proteomes" id="UP001147695">
    <property type="component" value="Unassembled WGS sequence"/>
</dbReference>
<evidence type="ECO:0000256" key="4">
    <source>
        <dbReference type="ARBA" id="ARBA00023163"/>
    </source>
</evidence>
<dbReference type="InterPro" id="IPR052073">
    <property type="entry name" value="Amide_Lactam_Regulators"/>
</dbReference>
<dbReference type="PANTHER" id="PTHR47171:SF1">
    <property type="entry name" value="ZN(II)2CYS6 TRANSCRIPTION FACTOR (EUROFUNG)"/>
    <property type="match status" value="1"/>
</dbReference>
<dbReference type="GO" id="GO:0006351">
    <property type="term" value="P:DNA-templated transcription"/>
    <property type="evidence" value="ECO:0007669"/>
    <property type="project" value="InterPro"/>
</dbReference>
<name>A0A9W9QK96_PENBR</name>
<evidence type="ECO:0000256" key="3">
    <source>
        <dbReference type="ARBA" id="ARBA00023125"/>
    </source>
</evidence>
<keyword evidence="3" id="KW-0238">DNA-binding</keyword>
<evidence type="ECO:0000313" key="7">
    <source>
        <dbReference type="EMBL" id="KAJ5339495.1"/>
    </source>
</evidence>
<dbReference type="GO" id="GO:0008270">
    <property type="term" value="F:zinc ion binding"/>
    <property type="evidence" value="ECO:0007669"/>
    <property type="project" value="InterPro"/>
</dbReference>
<evidence type="ECO:0000313" key="8">
    <source>
        <dbReference type="Proteomes" id="UP001147695"/>
    </source>
</evidence>
<evidence type="ECO:0000259" key="6">
    <source>
        <dbReference type="SMART" id="SM00906"/>
    </source>
</evidence>